<evidence type="ECO:0000313" key="2">
    <source>
        <dbReference type="Proteomes" id="UP000316621"/>
    </source>
</evidence>
<evidence type="ECO:0000313" key="1">
    <source>
        <dbReference type="EMBL" id="RZC76722.1"/>
    </source>
</evidence>
<dbReference type="AlphaFoldDB" id="A0A4Y7KWF0"/>
<organism evidence="1 2">
    <name type="scientific">Papaver somniferum</name>
    <name type="common">Opium poppy</name>
    <dbReference type="NCBI Taxonomy" id="3469"/>
    <lineage>
        <taxon>Eukaryota</taxon>
        <taxon>Viridiplantae</taxon>
        <taxon>Streptophyta</taxon>
        <taxon>Embryophyta</taxon>
        <taxon>Tracheophyta</taxon>
        <taxon>Spermatophyta</taxon>
        <taxon>Magnoliopsida</taxon>
        <taxon>Ranunculales</taxon>
        <taxon>Papaveraceae</taxon>
        <taxon>Papaveroideae</taxon>
        <taxon>Papaver</taxon>
    </lineage>
</organism>
<reference evidence="1 2" key="1">
    <citation type="journal article" date="2018" name="Science">
        <title>The opium poppy genome and morphinan production.</title>
        <authorList>
            <person name="Guo L."/>
            <person name="Winzer T."/>
            <person name="Yang X."/>
            <person name="Li Y."/>
            <person name="Ning Z."/>
            <person name="He Z."/>
            <person name="Teodor R."/>
            <person name="Lu Y."/>
            <person name="Bowser T.A."/>
            <person name="Graham I.A."/>
            <person name="Ye K."/>
        </authorList>
    </citation>
    <scope>NUCLEOTIDE SEQUENCE [LARGE SCALE GENOMIC DNA]</scope>
    <source>
        <strain evidence="2">cv. HN1</strain>
        <tissue evidence="1">Leaves</tissue>
    </source>
</reference>
<keyword evidence="2" id="KW-1185">Reference proteome</keyword>
<dbReference type="EMBL" id="CM010723">
    <property type="protein sequence ID" value="RZC76722.1"/>
    <property type="molecule type" value="Genomic_DNA"/>
</dbReference>
<accession>A0A4Y7KWF0</accession>
<protein>
    <submittedName>
        <fullName evidence="1">Uncharacterized protein</fullName>
    </submittedName>
</protein>
<dbReference type="Proteomes" id="UP000316621">
    <property type="component" value="Chromosome 9"/>
</dbReference>
<name>A0A4Y7KWF0_PAPSO</name>
<sequence>MQMGYRSNNNGFIIRDSGGGIKEFCFNNIMIFPPNTKDSDGLKETSNQCSCGVVFNWSNDAKGLTKTSVQEYEDVHKSLKTLCESQSGKQEQC</sequence>
<dbReference type="Gramene" id="RZC76722">
    <property type="protein sequence ID" value="RZC76722"/>
    <property type="gene ID" value="C5167_002922"/>
</dbReference>
<gene>
    <name evidence="1" type="ORF">C5167_002922</name>
</gene>
<proteinExistence type="predicted"/>